<dbReference type="SMART" id="SM00233">
    <property type="entry name" value="PH"/>
    <property type="match status" value="1"/>
</dbReference>
<feature type="compositionally biased region" description="Gly residues" evidence="3">
    <location>
        <begin position="329"/>
        <end position="339"/>
    </location>
</feature>
<dbReference type="Pfam" id="PF07177">
    <property type="entry name" value="Neuralized"/>
    <property type="match status" value="6"/>
</dbReference>
<sequence length="2335" mass="256491">MAAELHPRSGKLIGLSNSNRTAQRNQPVQEFNHGLVLSREPLRDRDVFTVRIDKKVNSWSGSIEIGVTALDPAALDFPSSATGLKGGSWIVSGCSVLKDGRSVLEEYGRDLDQLGEGDRVGIQRSGRGELHLWVNGQDCGPAASGLPSRLWAVVDLYGKCTQVTVVSCEPPPDTESEDREEGETYRAASAPSSPAALMPVHEDRTGGVTLTAVPAVAAVVNGSAEEAPEVTRGHKHGRPDKFPNNFDPDTVLTEHQLFDVFNNAIVSLYRSEDEGGGDSGLGAGGSGGSSDSSRGGTGSSNGSRGAGGEGGNENGVGGRSEGNNNNLSGNGGGGGGNGAGTTVNNSGMTTNDALLFHEKCGTLIKLSNNNKTAERRRPLDEFNNGVVMTNRPLRHNEMFEIRIDKLVDKWSGSIEIGVTTHNPNNLDYPATMTNLRSGTIMMSGCGILTNGKGTRVAANQTPTVVYGVVDLYGMAVKVTIVHNHNHSDRLRRNNAIMRALSPDVGRPRPSLSLTPDPEAPDPLLFHSNCGQKAAIINDGRTALRPHATDDFNHGVVLSNRPLHSNEVFQVRIDKMVDKWAGSIEIGVTTHNPAYLQLPSTMTNLRSGTWMMTGNGVMHNGTTILDEYGHNLDRLKGPAAWNVPPSVYAVVDLYGQAAQATIMDDMADLPPLPDDSSEGPTAMSPGSPCSVTGVSASSDLRFHHLHGTNAVITNGGRTALRQNCRSEFNDAIVISNRPEELEFPNTMTDIDYDTWMLSGTAIMQDGNTMRNNYGCDLDSLGTASRIGMMRSASGDLHYYINGVDQGVACTGLPPVAGVAHRLHNKHGKNVVLLGDGCQAVRVKINEVDERWSGSLQIGLTTLQPPDLPSCPLSGLSPSLTQLRSKVTWLLTGSEVRRNGILQRQNFGCSLDRLTVGNRVGVKRCSDDTMHVFIDGEDMGPAATAVAKCESEPAAVPVVMSFLENHGKNIQLSNQNLTAARVSSYNQGLLFQIDRLNTSWTSSLSLGVIAHSPDRLNFPSTACCLKRSVWLLQRDSVFHNSLKICENYGPNLDTCPEGTILGLLVDANGCLHLYVNGMDQGVAAQDIPSPCYPLIDLYGQCEQVTIVTSHMEAVGAENEDVRCQGDMEKADMVDGIKESVCWTPPPEVNPNKTCEYQALCSRFKDLLTLPADLSPVFSTTPVKVESHGSYSEPEENSAPEREIPRLHLSPTMRYSGLELFSPKVQFRDPRSLRCHHAQVGFQVCVRPGSYKVGPQSLSIGEPLDPRFNNTEIEWITKEKGGTLLYGLLIRVEARARDQKRYENAKLMSVHRAVASCARKDEAGNLLCPVTLSSSSALLNMSSPEAARPPPKPELKKKPQIPSKTETKTLHTPLPSNDAAIKNGGGKVHQIVSKFNHHDAPPPAGRTAYKKMAKRPPTIKAKPKNRSFPQDTTEQVPPLPLKRRQSQRKNSQQNSVDGDVTDGRQSASLSVSAFSLQGLLQVFIAVTLTLMLVCLHILCVEMAESINKTLSKIKRNVLEAVDDGGSSQNRSSVQKKVSVLLHISSKNVFKTTSTNNSDLISGAPDVKKIEQQGTRWRPDQEPCCEKNCTCVCHLQQPGMKLVWVPISDKEVEEEKKEDEPQHSEEDAVPEESSDSEVYEVELELYSSASSESEHSLNESQDSSISKFKETLNIIERQLRRKSDPGPDTLLHSANLLPQHLSHLTKTHSASEEESIYAATIDLIAPPTKTIEKTFVTPEIHVDKPPPAIPPRMPLKKIGCLPRRVPLAPLSGTSQIPKLPAADLGSAERLKPARPPPLPPARANDRRLSSLSQTSKDEEEHSSGGDAGSKEPRRPAGLTRQKSLDMEAQMPEELLYQIYTETFITKEIRRQTVCRSISKTSADYPMDHGPSRISGGSSSGAEGLTSSPISFQRTLWQDQPIVRESGILNTITPEECKYQESMFEVLTSEVSYLRSLRVLTDHFMESRELNENLIPRDKKTLFSNILRIREVSEKFLKDLEDRLDESLLLSDICDIINYHAQHNFPAYIDYVRNQVYQEKTFSSLMQTNPGFAMAIAHLQESPKCQRLPFSSFLLLPFQRITRIKILTENILKRTAEGTKQEEMTSKALAAVSKVGKMKQMEELIEINKKLEFDRLKAVPIISQTRYLEKRGELQEMAKGGTLFHLKPKLTPVYLFLFNDLLVLATKKSSERYVVIDHAHRSLVQVHAMTEQALGMNLENCFCLTLLENHQGRMVERLLKAPSESVMHRWLAAFPNPEDLNQELEEADELNLEPPEIINVIRKTNEGWYEGIRLSDGQKGWFPVNNVLEITSEHMRRRNLRERYRVIRVASAITKTRSGS</sequence>
<feature type="region of interest" description="Disordered" evidence="3">
    <location>
        <begin position="224"/>
        <end position="247"/>
    </location>
</feature>
<dbReference type="PROSITE" id="PS50010">
    <property type="entry name" value="DH_2"/>
    <property type="match status" value="1"/>
</dbReference>
<feature type="compositionally biased region" description="Gly residues" evidence="3">
    <location>
        <begin position="295"/>
        <end position="320"/>
    </location>
</feature>
<dbReference type="EMBL" id="VCAZ01000160">
    <property type="protein sequence ID" value="TTA26193.1"/>
    <property type="molecule type" value="Genomic_DNA"/>
</dbReference>
<dbReference type="OrthoDB" id="49113at2759"/>
<dbReference type="Gene3D" id="1.20.900.10">
    <property type="entry name" value="Dbl homology (DH) domain"/>
    <property type="match status" value="1"/>
</dbReference>
<dbReference type="InterPro" id="IPR011993">
    <property type="entry name" value="PH-like_dom_sf"/>
</dbReference>
<dbReference type="InterPro" id="IPR043136">
    <property type="entry name" value="B30.2/SPRY_sf"/>
</dbReference>
<feature type="compositionally biased region" description="Low complexity" evidence="3">
    <location>
        <begin position="1887"/>
        <end position="1900"/>
    </location>
</feature>
<protein>
    <submittedName>
        <fullName evidence="7">Neuralized-like protein 4</fullName>
    </submittedName>
</protein>
<evidence type="ECO:0000256" key="2">
    <source>
        <dbReference type="PROSITE-ProRule" id="PRU00192"/>
    </source>
</evidence>
<dbReference type="Gene3D" id="2.60.120.920">
    <property type="match status" value="7"/>
</dbReference>
<dbReference type="GO" id="GO:0061630">
    <property type="term" value="F:ubiquitin protein ligase activity"/>
    <property type="evidence" value="ECO:0007669"/>
    <property type="project" value="TreeGrafter"/>
</dbReference>
<feature type="region of interest" description="Disordered" evidence="3">
    <location>
        <begin position="1338"/>
        <end position="1460"/>
    </location>
</feature>
<dbReference type="InterPro" id="IPR000219">
    <property type="entry name" value="DH_dom"/>
</dbReference>
<dbReference type="PROSITE" id="PS51065">
    <property type="entry name" value="NHR"/>
    <property type="match status" value="4"/>
</dbReference>
<dbReference type="PROSITE" id="PS50002">
    <property type="entry name" value="SH3"/>
    <property type="match status" value="1"/>
</dbReference>
<reference evidence="7 8" key="1">
    <citation type="journal article" date="2019" name="Genome Biol. Evol.">
        <title>Whole-Genome Sequencing of the Giant Devil Catfish, Bagarius yarrelli.</title>
        <authorList>
            <person name="Jiang W."/>
            <person name="Lv Y."/>
            <person name="Cheng L."/>
            <person name="Yang K."/>
            <person name="Chao B."/>
            <person name="Wang X."/>
            <person name="Li Y."/>
            <person name="Pan X."/>
            <person name="You X."/>
            <person name="Zhang Y."/>
            <person name="Yang J."/>
            <person name="Li J."/>
            <person name="Zhang X."/>
            <person name="Liu S."/>
            <person name="Sun C."/>
            <person name="Yang J."/>
            <person name="Shi Q."/>
        </authorList>
    </citation>
    <scope>NUCLEOTIDE SEQUENCE [LARGE SCALE GENOMIC DNA]</scope>
    <source>
        <strain evidence="7">JWS20170419001</strain>
        <tissue evidence="7">Muscle</tissue>
    </source>
</reference>
<dbReference type="InterPro" id="IPR035899">
    <property type="entry name" value="DBL_dom_sf"/>
</dbReference>
<evidence type="ECO:0000313" key="8">
    <source>
        <dbReference type="Proteomes" id="UP000319801"/>
    </source>
</evidence>
<name>A0A556V8X8_BAGYA</name>
<feature type="compositionally biased region" description="Gly residues" evidence="3">
    <location>
        <begin position="277"/>
        <end position="288"/>
    </location>
</feature>
<evidence type="ECO:0000259" key="4">
    <source>
        <dbReference type="PROSITE" id="PS50002"/>
    </source>
</evidence>
<dbReference type="InterPro" id="IPR001452">
    <property type="entry name" value="SH3_domain"/>
</dbReference>
<dbReference type="CDD" id="cd12887">
    <property type="entry name" value="SPRY_NHR_like"/>
    <property type="match status" value="5"/>
</dbReference>
<dbReference type="FunFam" id="2.60.120.920:FF:000016">
    <property type="entry name" value="neuralized-like protein 4 isoform X2"/>
    <property type="match status" value="1"/>
</dbReference>
<dbReference type="Gene3D" id="2.30.29.30">
    <property type="entry name" value="Pleckstrin-homology domain (PH domain)/Phosphotyrosine-binding domain (PTB)"/>
    <property type="match status" value="1"/>
</dbReference>
<dbReference type="InterPro" id="IPR037962">
    <property type="entry name" value="Neuralized"/>
</dbReference>
<dbReference type="PANTHER" id="PTHR12429:SF14">
    <property type="entry name" value="NEURALIZED-LIKE PROTEIN 4"/>
    <property type="match status" value="1"/>
</dbReference>
<comment type="caution">
    <text evidence="7">The sequence shown here is derived from an EMBL/GenBank/DDBJ whole genome shotgun (WGS) entry which is preliminary data.</text>
</comment>
<evidence type="ECO:0000313" key="7">
    <source>
        <dbReference type="EMBL" id="TTA26193.1"/>
    </source>
</evidence>
<feature type="region of interest" description="Disordered" evidence="3">
    <location>
        <begin position="273"/>
        <end position="344"/>
    </location>
</feature>
<dbReference type="InterPro" id="IPR001849">
    <property type="entry name" value="PH_domain"/>
</dbReference>
<feature type="domain" description="DH" evidence="5">
    <location>
        <begin position="1933"/>
        <end position="2110"/>
    </location>
</feature>
<dbReference type="GO" id="GO:0005085">
    <property type="term" value="F:guanyl-nucleotide exchange factor activity"/>
    <property type="evidence" value="ECO:0007669"/>
    <property type="project" value="InterPro"/>
</dbReference>
<dbReference type="SMART" id="SM00588">
    <property type="entry name" value="NEUZ"/>
    <property type="match status" value="4"/>
</dbReference>
<dbReference type="SMART" id="SM00326">
    <property type="entry name" value="SH3"/>
    <property type="match status" value="1"/>
</dbReference>
<dbReference type="FunFam" id="2.60.120.920:FF:000001">
    <property type="entry name" value="neuralized-like protein 4 isoform X1"/>
    <property type="match status" value="3"/>
</dbReference>
<feature type="region of interest" description="Disordered" evidence="3">
    <location>
        <begin position="1781"/>
        <end position="1841"/>
    </location>
</feature>
<dbReference type="Pfam" id="PF00621">
    <property type="entry name" value="RhoGEF"/>
    <property type="match status" value="1"/>
</dbReference>
<dbReference type="InterPro" id="IPR036028">
    <property type="entry name" value="SH3-like_dom_sf"/>
</dbReference>
<dbReference type="SMART" id="SM00325">
    <property type="entry name" value="RhoGEF"/>
    <property type="match status" value="1"/>
</dbReference>
<feature type="domain" description="NHR" evidence="6">
    <location>
        <begin position="941"/>
        <end position="1107"/>
    </location>
</feature>
<feature type="region of interest" description="Disordered" evidence="3">
    <location>
        <begin position="669"/>
        <end position="689"/>
    </location>
</feature>
<dbReference type="CDD" id="cd01221">
    <property type="entry name" value="PH_ephexin"/>
    <property type="match status" value="1"/>
</dbReference>
<dbReference type="InterPro" id="IPR006573">
    <property type="entry name" value="NHR_dom"/>
</dbReference>
<feature type="compositionally biased region" description="Basic and acidic residues" evidence="3">
    <location>
        <begin position="1811"/>
        <end position="1830"/>
    </location>
</feature>
<dbReference type="SUPFAM" id="SSF50729">
    <property type="entry name" value="PH domain-like"/>
    <property type="match status" value="1"/>
</dbReference>
<dbReference type="Proteomes" id="UP000319801">
    <property type="component" value="Unassembled WGS sequence"/>
</dbReference>
<accession>A0A556V8X8</accession>
<dbReference type="CDD" id="cd00160">
    <property type="entry name" value="RhoGEF"/>
    <property type="match status" value="1"/>
</dbReference>
<keyword evidence="1 2" id="KW-0728">SH3 domain</keyword>
<evidence type="ECO:0000259" key="5">
    <source>
        <dbReference type="PROSITE" id="PS50010"/>
    </source>
</evidence>
<evidence type="ECO:0000256" key="3">
    <source>
        <dbReference type="SAM" id="MobiDB-lite"/>
    </source>
</evidence>
<dbReference type="SUPFAM" id="SSF50044">
    <property type="entry name" value="SH3-domain"/>
    <property type="match status" value="1"/>
</dbReference>
<feature type="domain" description="NHR" evidence="6">
    <location>
        <begin position="2"/>
        <end position="168"/>
    </location>
</feature>
<gene>
    <name evidence="7" type="ORF">Baya_14471</name>
</gene>
<dbReference type="Gene3D" id="2.30.30.40">
    <property type="entry name" value="SH3 Domains"/>
    <property type="match status" value="1"/>
</dbReference>
<feature type="domain" description="NHR" evidence="6">
    <location>
        <begin position="353"/>
        <end position="526"/>
    </location>
</feature>
<feature type="compositionally biased region" description="Acidic residues" evidence="3">
    <location>
        <begin position="1623"/>
        <end position="1634"/>
    </location>
</feature>
<feature type="compositionally biased region" description="Acidic residues" evidence="3">
    <location>
        <begin position="172"/>
        <end position="181"/>
    </location>
</feature>
<evidence type="ECO:0000259" key="6">
    <source>
        <dbReference type="PROSITE" id="PS51065"/>
    </source>
</evidence>
<feature type="domain" description="SH3" evidence="4">
    <location>
        <begin position="2240"/>
        <end position="2307"/>
    </location>
</feature>
<feature type="region of interest" description="Disordered" evidence="3">
    <location>
        <begin position="1877"/>
        <end position="1900"/>
    </location>
</feature>
<organism evidence="7 8">
    <name type="scientific">Bagarius yarrelli</name>
    <name type="common">Goonch</name>
    <name type="synonym">Bagrus yarrelli</name>
    <dbReference type="NCBI Taxonomy" id="175774"/>
    <lineage>
        <taxon>Eukaryota</taxon>
        <taxon>Metazoa</taxon>
        <taxon>Chordata</taxon>
        <taxon>Craniata</taxon>
        <taxon>Vertebrata</taxon>
        <taxon>Euteleostomi</taxon>
        <taxon>Actinopterygii</taxon>
        <taxon>Neopterygii</taxon>
        <taxon>Teleostei</taxon>
        <taxon>Ostariophysi</taxon>
        <taxon>Siluriformes</taxon>
        <taxon>Sisoridae</taxon>
        <taxon>Sisorinae</taxon>
        <taxon>Bagarius</taxon>
    </lineage>
</organism>
<dbReference type="PANTHER" id="PTHR12429">
    <property type="entry name" value="NEURALIZED"/>
    <property type="match status" value="1"/>
</dbReference>
<dbReference type="Pfam" id="PF00018">
    <property type="entry name" value="SH3_1"/>
    <property type="match status" value="1"/>
</dbReference>
<feature type="region of interest" description="Disordered" evidence="3">
    <location>
        <begin position="1"/>
        <end position="23"/>
    </location>
</feature>
<feature type="region of interest" description="Disordered" evidence="3">
    <location>
        <begin position="168"/>
        <end position="193"/>
    </location>
</feature>
<feature type="compositionally biased region" description="Basic and acidic residues" evidence="3">
    <location>
        <begin position="1607"/>
        <end position="1622"/>
    </location>
</feature>
<dbReference type="InterPro" id="IPR047270">
    <property type="entry name" value="PH_ephexin"/>
</dbReference>
<feature type="region of interest" description="Disordered" evidence="3">
    <location>
        <begin position="1607"/>
        <end position="1634"/>
    </location>
</feature>
<dbReference type="SUPFAM" id="SSF48065">
    <property type="entry name" value="DBL homology domain (DH-domain)"/>
    <property type="match status" value="1"/>
</dbReference>
<keyword evidence="8" id="KW-1185">Reference proteome</keyword>
<proteinExistence type="predicted"/>
<evidence type="ECO:0000256" key="1">
    <source>
        <dbReference type="ARBA" id="ARBA00022443"/>
    </source>
</evidence>
<feature type="domain" description="NHR" evidence="6">
    <location>
        <begin position="522"/>
        <end position="695"/>
    </location>
</feature>